<keyword evidence="8" id="KW-0625">Polysaccharide transport</keyword>
<feature type="domain" description="SLBB" evidence="16">
    <location>
        <begin position="117"/>
        <end position="196"/>
    </location>
</feature>
<comment type="caution">
    <text evidence="17">The sequence shown here is derived from an EMBL/GenBank/DDBJ whole genome shotgun (WGS) entry which is preliminary data.</text>
</comment>
<keyword evidence="9" id="KW-0406">Ion transport</keyword>
<evidence type="ECO:0000256" key="10">
    <source>
        <dbReference type="ARBA" id="ARBA00023114"/>
    </source>
</evidence>
<keyword evidence="18" id="KW-1185">Reference proteome</keyword>
<keyword evidence="4" id="KW-1134">Transmembrane beta strand</keyword>
<dbReference type="GO" id="GO:0009279">
    <property type="term" value="C:cell outer membrane"/>
    <property type="evidence" value="ECO:0007669"/>
    <property type="project" value="UniProtKB-SubCell"/>
</dbReference>
<evidence type="ECO:0000256" key="12">
    <source>
        <dbReference type="ARBA" id="ARBA00023139"/>
    </source>
</evidence>
<feature type="domain" description="Polysaccharide export protein N-terminal" evidence="15">
    <location>
        <begin position="36"/>
        <end position="112"/>
    </location>
</feature>
<keyword evidence="7" id="KW-0732">Signal</keyword>
<name>A0A7W7IPS0_9CAUL</name>
<evidence type="ECO:0000259" key="16">
    <source>
        <dbReference type="Pfam" id="PF22461"/>
    </source>
</evidence>
<comment type="subcellular location">
    <subcellularLocation>
        <location evidence="1">Cell outer membrane</location>
        <topology evidence="1">Multi-pass membrane protein</topology>
    </subcellularLocation>
</comment>
<dbReference type="InterPro" id="IPR049712">
    <property type="entry name" value="Poly_export"/>
</dbReference>
<dbReference type="GO" id="GO:0015159">
    <property type="term" value="F:polysaccharide transmembrane transporter activity"/>
    <property type="evidence" value="ECO:0007669"/>
    <property type="project" value="InterPro"/>
</dbReference>
<evidence type="ECO:0000313" key="18">
    <source>
        <dbReference type="Proteomes" id="UP000539957"/>
    </source>
</evidence>
<evidence type="ECO:0000256" key="2">
    <source>
        <dbReference type="ARBA" id="ARBA00009450"/>
    </source>
</evidence>
<dbReference type="EMBL" id="JACHKY010000003">
    <property type="protein sequence ID" value="MBB4798235.1"/>
    <property type="molecule type" value="Genomic_DNA"/>
</dbReference>
<evidence type="ECO:0000259" key="15">
    <source>
        <dbReference type="Pfam" id="PF02563"/>
    </source>
</evidence>
<dbReference type="GO" id="GO:0015288">
    <property type="term" value="F:porin activity"/>
    <property type="evidence" value="ECO:0007669"/>
    <property type="project" value="UniProtKB-KW"/>
</dbReference>
<dbReference type="PANTHER" id="PTHR33619:SF3">
    <property type="entry name" value="POLYSACCHARIDE EXPORT PROTEIN GFCE-RELATED"/>
    <property type="match status" value="1"/>
</dbReference>
<keyword evidence="5" id="KW-0762">Sugar transport</keyword>
<evidence type="ECO:0000256" key="6">
    <source>
        <dbReference type="ARBA" id="ARBA00022692"/>
    </source>
</evidence>
<gene>
    <name evidence="17" type="ORF">HNP32_001979</name>
</gene>
<evidence type="ECO:0000256" key="13">
    <source>
        <dbReference type="ARBA" id="ARBA00023237"/>
    </source>
</evidence>
<keyword evidence="10" id="KW-0626">Porin</keyword>
<evidence type="ECO:0000256" key="1">
    <source>
        <dbReference type="ARBA" id="ARBA00004571"/>
    </source>
</evidence>
<dbReference type="RefSeq" id="WP_184269555.1">
    <property type="nucleotide sequence ID" value="NZ_JACHKY010000003.1"/>
</dbReference>
<dbReference type="Pfam" id="PF02563">
    <property type="entry name" value="Poly_export"/>
    <property type="match status" value="1"/>
</dbReference>
<keyword evidence="12" id="KW-0564">Palmitate</keyword>
<evidence type="ECO:0000256" key="4">
    <source>
        <dbReference type="ARBA" id="ARBA00022452"/>
    </source>
</evidence>
<dbReference type="GO" id="GO:0046930">
    <property type="term" value="C:pore complex"/>
    <property type="evidence" value="ECO:0007669"/>
    <property type="project" value="UniProtKB-KW"/>
</dbReference>
<proteinExistence type="inferred from homology"/>
<keyword evidence="6" id="KW-0812">Transmembrane</keyword>
<evidence type="ECO:0000256" key="9">
    <source>
        <dbReference type="ARBA" id="ARBA00023065"/>
    </source>
</evidence>
<dbReference type="GO" id="GO:0006811">
    <property type="term" value="P:monoatomic ion transport"/>
    <property type="evidence" value="ECO:0007669"/>
    <property type="project" value="UniProtKB-KW"/>
</dbReference>
<evidence type="ECO:0000256" key="8">
    <source>
        <dbReference type="ARBA" id="ARBA00023047"/>
    </source>
</evidence>
<dbReference type="Gene3D" id="3.10.560.10">
    <property type="entry name" value="Outer membrane lipoprotein wza domain like"/>
    <property type="match status" value="1"/>
</dbReference>
<dbReference type="InterPro" id="IPR054765">
    <property type="entry name" value="SLBB_dom"/>
</dbReference>
<dbReference type="Pfam" id="PF22461">
    <property type="entry name" value="SLBB_2"/>
    <property type="match status" value="1"/>
</dbReference>
<keyword evidence="13" id="KW-0998">Cell outer membrane</keyword>
<keyword evidence="3" id="KW-0813">Transport</keyword>
<evidence type="ECO:0000256" key="5">
    <source>
        <dbReference type="ARBA" id="ARBA00022597"/>
    </source>
</evidence>
<dbReference type="Proteomes" id="UP000539957">
    <property type="component" value="Unassembled WGS sequence"/>
</dbReference>
<dbReference type="AlphaFoldDB" id="A0A7W7IPS0"/>
<comment type="similarity">
    <text evidence="2">Belongs to the BexD/CtrA/VexA family.</text>
</comment>
<evidence type="ECO:0000256" key="14">
    <source>
        <dbReference type="ARBA" id="ARBA00023288"/>
    </source>
</evidence>
<dbReference type="InterPro" id="IPR003715">
    <property type="entry name" value="Poly_export_N"/>
</dbReference>
<keyword evidence="14" id="KW-0449">Lipoprotein</keyword>
<keyword evidence="11" id="KW-0472">Membrane</keyword>
<sequence length="222" mass="22810">MAALLSACSAGMGIGEGRGLGADAGDGLPAPSVQQAAQPSYRVGPFDLLQISVFGVPELSGPAQVDGEGMLTLPLVGGVAAMGLTPPQLAAELERAYGARFVRDPSITVQVTTPQSQRVVVGGAVGEPGVFPVLGRLTLNQAIAQAKGLDDYANASNVIILREVDGVQAAARFDLRAIQAGHMADPELAPGDTVIVDTARARRLIRDLAPLGSLFAVFRAFD</sequence>
<accession>A0A7W7IPS0</accession>
<reference evidence="17 18" key="1">
    <citation type="submission" date="2020-08" db="EMBL/GenBank/DDBJ databases">
        <title>Functional genomics of gut bacteria from endangered species of beetles.</title>
        <authorList>
            <person name="Carlos-Shanley C."/>
        </authorList>
    </citation>
    <scope>NUCLEOTIDE SEQUENCE [LARGE SCALE GENOMIC DNA]</scope>
    <source>
        <strain evidence="17 18">S00123</strain>
    </source>
</reference>
<dbReference type="PANTHER" id="PTHR33619">
    <property type="entry name" value="POLYSACCHARIDE EXPORT PROTEIN GFCE-RELATED"/>
    <property type="match status" value="1"/>
</dbReference>
<evidence type="ECO:0000313" key="17">
    <source>
        <dbReference type="EMBL" id="MBB4798235.1"/>
    </source>
</evidence>
<protein>
    <submittedName>
        <fullName evidence="17">Polysaccharide export outer membrane protein</fullName>
    </submittedName>
</protein>
<evidence type="ECO:0000256" key="3">
    <source>
        <dbReference type="ARBA" id="ARBA00022448"/>
    </source>
</evidence>
<evidence type="ECO:0000256" key="11">
    <source>
        <dbReference type="ARBA" id="ARBA00023136"/>
    </source>
</evidence>
<organism evidence="17 18">
    <name type="scientific">Brevundimonas bullata</name>
    <dbReference type="NCBI Taxonomy" id="13160"/>
    <lineage>
        <taxon>Bacteria</taxon>
        <taxon>Pseudomonadati</taxon>
        <taxon>Pseudomonadota</taxon>
        <taxon>Alphaproteobacteria</taxon>
        <taxon>Caulobacterales</taxon>
        <taxon>Caulobacteraceae</taxon>
        <taxon>Brevundimonas</taxon>
    </lineage>
</organism>
<evidence type="ECO:0000256" key="7">
    <source>
        <dbReference type="ARBA" id="ARBA00022729"/>
    </source>
</evidence>